<comment type="similarity">
    <text evidence="2 11">Belongs to the LpxB family.</text>
</comment>
<dbReference type="EC" id="2.4.1.182" evidence="3 11"/>
<keyword evidence="8 11" id="KW-0808">Transferase</keyword>
<dbReference type="NCBIfam" id="TIGR00215">
    <property type="entry name" value="lpxB"/>
    <property type="match status" value="1"/>
</dbReference>
<evidence type="ECO:0000256" key="5">
    <source>
        <dbReference type="ARBA" id="ARBA00022516"/>
    </source>
</evidence>
<evidence type="ECO:0000256" key="8">
    <source>
        <dbReference type="ARBA" id="ARBA00022679"/>
    </source>
</evidence>
<sequence length="382" mass="42300">MTKPLRIGLIAGEASGDILGEGLIKALKVHYPDAIFEGIAGPKMIAQGCTALHPLEALSVMGFVEVLGKLRSILSIRKSITQHFLNNPPDIFIGIDAPDFNLTVELKLKAQGIKTIHYVSPSVWAWKQWRIHKIAKATNLVLAFLPFEKAFYDRFNVPCQFVGHTLADQLPIIREKDQARDRLSLETDEKILAILPGSRKAEVGVLGPLFLETAKIIHQKHPEYRFIVPMVNDRRKQQFMEQVNEIAPDLPITLFDGHSSDVLQSADLVLLASGTAALEAMLAKAPMVVAYKVSTLTYMIAKSLSSVKYTSLPNLIADREVVKELSQYDCTVEKMVAELERLIAGGGEQMIEIFTELHQLIKCDADKQAALAVVNLIEKNNG</sequence>
<reference evidence="13" key="1">
    <citation type="journal article" date="2019" name="Int. J. Syst. Evol. Microbiol.">
        <title>The Global Catalogue of Microorganisms (GCM) 10K type strain sequencing project: providing services to taxonomists for standard genome sequencing and annotation.</title>
        <authorList>
            <consortium name="The Broad Institute Genomics Platform"/>
            <consortium name="The Broad Institute Genome Sequencing Center for Infectious Disease"/>
            <person name="Wu L."/>
            <person name="Ma J."/>
        </authorList>
    </citation>
    <scope>NUCLEOTIDE SEQUENCE [LARGE SCALE GENOMIC DNA]</scope>
    <source>
        <strain evidence="13">NBRC 103166</strain>
    </source>
</reference>
<dbReference type="HAMAP" id="MF_00392">
    <property type="entry name" value="LpxB"/>
    <property type="match status" value="1"/>
</dbReference>
<keyword evidence="6 11" id="KW-0441">Lipid A biosynthesis</keyword>
<evidence type="ECO:0000256" key="10">
    <source>
        <dbReference type="ARBA" id="ARBA00048975"/>
    </source>
</evidence>
<keyword evidence="13" id="KW-1185">Reference proteome</keyword>
<dbReference type="CDD" id="cd01635">
    <property type="entry name" value="Glycosyltransferase_GTB-type"/>
    <property type="match status" value="1"/>
</dbReference>
<dbReference type="Proteomes" id="UP001157353">
    <property type="component" value="Unassembled WGS sequence"/>
</dbReference>
<dbReference type="Gene3D" id="3.40.50.2000">
    <property type="entry name" value="Glycogen Phosphorylase B"/>
    <property type="match status" value="1"/>
</dbReference>
<evidence type="ECO:0000313" key="12">
    <source>
        <dbReference type="EMBL" id="GLS89391.1"/>
    </source>
</evidence>
<name>A0ABQ6DW90_9GAMM</name>
<evidence type="ECO:0000256" key="11">
    <source>
        <dbReference type="HAMAP-Rule" id="MF_00392"/>
    </source>
</evidence>
<dbReference type="InterPro" id="IPR003835">
    <property type="entry name" value="Glyco_trans_19"/>
</dbReference>
<evidence type="ECO:0000256" key="2">
    <source>
        <dbReference type="ARBA" id="ARBA00007868"/>
    </source>
</evidence>
<comment type="pathway">
    <text evidence="11">Bacterial outer membrane biogenesis; LPS lipid A biosynthesis.</text>
</comment>
<dbReference type="EMBL" id="BSPQ01000001">
    <property type="protein sequence ID" value="GLS89391.1"/>
    <property type="molecule type" value="Genomic_DNA"/>
</dbReference>
<dbReference type="Pfam" id="PF02684">
    <property type="entry name" value="LpxB"/>
    <property type="match status" value="1"/>
</dbReference>
<evidence type="ECO:0000313" key="13">
    <source>
        <dbReference type="Proteomes" id="UP001157353"/>
    </source>
</evidence>
<organism evidence="12 13">
    <name type="scientific">Psychromonas marina</name>
    <dbReference type="NCBI Taxonomy" id="88364"/>
    <lineage>
        <taxon>Bacteria</taxon>
        <taxon>Pseudomonadati</taxon>
        <taxon>Pseudomonadota</taxon>
        <taxon>Gammaproteobacteria</taxon>
        <taxon>Alteromonadales</taxon>
        <taxon>Psychromonadaceae</taxon>
        <taxon>Psychromonas</taxon>
    </lineage>
</organism>
<dbReference type="PANTHER" id="PTHR30372:SF4">
    <property type="entry name" value="LIPID-A-DISACCHARIDE SYNTHASE, MITOCHONDRIAL-RELATED"/>
    <property type="match status" value="1"/>
</dbReference>
<accession>A0ABQ6DW90</accession>
<keyword evidence="5 11" id="KW-0444">Lipid biosynthesis</keyword>
<dbReference type="SUPFAM" id="SSF53756">
    <property type="entry name" value="UDP-Glycosyltransferase/glycogen phosphorylase"/>
    <property type="match status" value="1"/>
</dbReference>
<keyword evidence="9 11" id="KW-0443">Lipid metabolism</keyword>
<evidence type="ECO:0000256" key="9">
    <source>
        <dbReference type="ARBA" id="ARBA00023098"/>
    </source>
</evidence>
<dbReference type="RefSeq" id="WP_284202511.1">
    <property type="nucleotide sequence ID" value="NZ_BSPQ01000001.1"/>
</dbReference>
<evidence type="ECO:0000256" key="4">
    <source>
        <dbReference type="ARBA" id="ARBA00020902"/>
    </source>
</evidence>
<evidence type="ECO:0000256" key="6">
    <source>
        <dbReference type="ARBA" id="ARBA00022556"/>
    </source>
</evidence>
<evidence type="ECO:0000256" key="1">
    <source>
        <dbReference type="ARBA" id="ARBA00002056"/>
    </source>
</evidence>
<evidence type="ECO:0000256" key="3">
    <source>
        <dbReference type="ARBA" id="ARBA00012687"/>
    </source>
</evidence>
<comment type="catalytic activity">
    <reaction evidence="10 11">
        <text>a lipid X + a UDP-2-N,3-O-bis[(3R)-3-hydroxyacyl]-alpha-D-glucosamine = a lipid A disaccharide + UDP + H(+)</text>
        <dbReference type="Rhea" id="RHEA:67828"/>
        <dbReference type="ChEBI" id="CHEBI:15378"/>
        <dbReference type="ChEBI" id="CHEBI:58223"/>
        <dbReference type="ChEBI" id="CHEBI:137748"/>
        <dbReference type="ChEBI" id="CHEBI:176338"/>
        <dbReference type="ChEBI" id="CHEBI:176343"/>
        <dbReference type="EC" id="2.4.1.182"/>
    </reaction>
</comment>
<evidence type="ECO:0000256" key="7">
    <source>
        <dbReference type="ARBA" id="ARBA00022676"/>
    </source>
</evidence>
<gene>
    <name evidence="11 12" type="primary">lpxB</name>
    <name evidence="12" type="ORF">GCM10007916_04580</name>
</gene>
<comment type="function">
    <text evidence="1 11">Condensation of UDP-2,3-diacylglucosamine and 2,3-diacylglucosamine-1-phosphate to form lipid A disaccharide, a precursor of lipid A, a phosphorylated glycolipid that anchors the lipopolysaccharide to the outer membrane of the cell.</text>
</comment>
<comment type="caution">
    <text evidence="12">The sequence shown here is derived from an EMBL/GenBank/DDBJ whole genome shotgun (WGS) entry which is preliminary data.</text>
</comment>
<proteinExistence type="inferred from homology"/>
<keyword evidence="7 11" id="KW-0328">Glycosyltransferase</keyword>
<dbReference type="PANTHER" id="PTHR30372">
    <property type="entry name" value="LIPID-A-DISACCHARIDE SYNTHASE"/>
    <property type="match status" value="1"/>
</dbReference>
<protein>
    <recommendedName>
        <fullName evidence="4 11">Lipid-A-disaccharide synthase</fullName>
        <ecNumber evidence="3 11">2.4.1.182</ecNumber>
    </recommendedName>
</protein>